<comment type="caution">
    <text evidence="2">The sequence shown here is derived from an EMBL/GenBank/DDBJ whole genome shotgun (WGS) entry which is preliminary data.</text>
</comment>
<reference evidence="2 3" key="1">
    <citation type="journal article" date="2019" name="Int. J. Syst. Evol. Microbiol.">
        <title>The Global Catalogue of Microorganisms (GCM) 10K type strain sequencing project: providing services to taxonomists for standard genome sequencing and annotation.</title>
        <authorList>
            <consortium name="The Broad Institute Genomics Platform"/>
            <consortium name="The Broad Institute Genome Sequencing Center for Infectious Disease"/>
            <person name="Wu L."/>
            <person name="Ma J."/>
        </authorList>
    </citation>
    <scope>NUCLEOTIDE SEQUENCE [LARGE SCALE GENOMIC DNA]</scope>
    <source>
        <strain evidence="2 3">JCM 4316</strain>
    </source>
</reference>
<sequence>MVSSVSGAQVADDTAGLNELPFSGPEEGLLQEHQESPGLTEPLSDDSGPHPRAEGVERSEPDEREEDGKGYDDLRRVLGQQIVHNNFYASVDASGAAFGFGMAAAPGLAPGSVTPSEIDKALRYFLPPLPCFDEAFRKLDVEHIVVLVGQDNSGRTAGSFALLRKAMGTKTGLRSLSPANSLADLAASRDIKTGQAYVILDYVGETHVDAVQAFGIRRLSEELRGRGSYLVITASEATRRRLALRDYCVPWHAPDPLELFHHCNQLLSAPVPPDLAEELLQHVKALRRPADVIAAATGLADGPDVALKALRDSDRELVRKWFHKEPSAEDLLPLAALAFLEGVPERTFEQHSVQLSTYVRDWEQAGELPVAEPDGAATTARRGVVFKQTRARWKEQAVGLVRTERRAGRGQDSSRSERRIVFHSPRIRELVIGELHDLYGYELWYPLRQWLGRLSLVDDLDVRTEVARGISLLARHALVEVEENFLQSWAGGITSQRVTTALTLQFMCQEPHLAPQALNVALGWADRRGPERAVTSAMALTGRIGSLYRLEALNWLWFLTHRGERVASAARRSLVLLLQTGEQEPDRAVFMLRYVRTRIAGTARRSTARSHALRAAVQLLEAEQLEGAGPLPAALLQHVSASARHLGSLWTSVLLSVCRRRAVGALCRTLVALRDDPSGPDLVRNLGEAMRMEMNSRQWDVLRKDLSTALNHPDYAIPGTRQLARVLIGSLRS</sequence>
<protein>
    <submittedName>
        <fullName evidence="2">Uncharacterized protein</fullName>
    </submittedName>
</protein>
<feature type="region of interest" description="Disordered" evidence="1">
    <location>
        <begin position="1"/>
        <end position="69"/>
    </location>
</feature>
<name>A0ABN3GA80_9ACTN</name>
<accession>A0ABN3GA80</accession>
<organism evidence="2 3">
    <name type="scientific">Streptomyces cuspidosporus</name>
    <dbReference type="NCBI Taxonomy" id="66882"/>
    <lineage>
        <taxon>Bacteria</taxon>
        <taxon>Bacillati</taxon>
        <taxon>Actinomycetota</taxon>
        <taxon>Actinomycetes</taxon>
        <taxon>Kitasatosporales</taxon>
        <taxon>Streptomycetaceae</taxon>
        <taxon>Streptomyces</taxon>
    </lineage>
</organism>
<feature type="compositionally biased region" description="Basic and acidic residues" evidence="1">
    <location>
        <begin position="47"/>
        <end position="69"/>
    </location>
</feature>
<proteinExistence type="predicted"/>
<evidence type="ECO:0000313" key="2">
    <source>
        <dbReference type="EMBL" id="GAA2347325.1"/>
    </source>
</evidence>
<keyword evidence="3" id="KW-1185">Reference proteome</keyword>
<gene>
    <name evidence="2" type="ORF">GCM10010246_37560</name>
</gene>
<evidence type="ECO:0000313" key="3">
    <source>
        <dbReference type="Proteomes" id="UP001500253"/>
    </source>
</evidence>
<evidence type="ECO:0000256" key="1">
    <source>
        <dbReference type="SAM" id="MobiDB-lite"/>
    </source>
</evidence>
<dbReference type="EMBL" id="BAAASD010000014">
    <property type="protein sequence ID" value="GAA2347325.1"/>
    <property type="molecule type" value="Genomic_DNA"/>
</dbReference>
<dbReference type="Proteomes" id="UP001500253">
    <property type="component" value="Unassembled WGS sequence"/>
</dbReference>